<dbReference type="Proteomes" id="UP000287124">
    <property type="component" value="Unassembled WGS sequence"/>
</dbReference>
<evidence type="ECO:0000313" key="3">
    <source>
        <dbReference type="Proteomes" id="UP000287124"/>
    </source>
</evidence>
<evidence type="ECO:0000313" key="2">
    <source>
        <dbReference type="EMBL" id="RTE80641.1"/>
    </source>
</evidence>
<protein>
    <submittedName>
        <fullName evidence="2">Uncharacterized protein</fullName>
    </submittedName>
</protein>
<name>A0A430LYE5_9HYPO</name>
<keyword evidence="3" id="KW-1185">Reference proteome</keyword>
<proteinExistence type="predicted"/>
<sequence length="373" mass="42641">MPSDPTGGHQAPNRFLERFLPGKGDRITQPKFRDMEPPPVGNNSEHSEDVDSEPSPGAKEAAEKFLVDAIAKADAHVRKTSKEPYVSFDALFRDISELSGLCAWHSRTLTHILRLVRADSCSIEMVQQLEKPLLDLFDRDMSDGFLVSVEEYRFYDKMKLENDSEDGGINSHLVFLADSNLAKTSQNWPMTLEPFSLEEYPPTVETLWAVESSLEKWLRRVRSMCAKERGIWKGLAMIIRFVSDDKTYGNGYIECERSLGASPERFESLIDSMRTDIVKIRRSLLVFGDVTAARHQHALIVLQDDIRLQIKQTPTRKRKHDAKSPLLPQQGQTPYQRAQALEVRVKEWVKHEMEFCALRDEIKLMASRVSHNV</sequence>
<accession>A0A430LYE5</accession>
<evidence type="ECO:0000256" key="1">
    <source>
        <dbReference type="SAM" id="MobiDB-lite"/>
    </source>
</evidence>
<reference evidence="2 3" key="1">
    <citation type="submission" date="2017-06" db="EMBL/GenBank/DDBJ databases">
        <title>Comparative genomic analysis of Ambrosia Fusariam Clade fungi.</title>
        <authorList>
            <person name="Stajich J.E."/>
            <person name="Carrillo J."/>
            <person name="Kijimoto T."/>
            <person name="Eskalen A."/>
            <person name="O'Donnell K."/>
            <person name="Kasson M."/>
        </authorList>
    </citation>
    <scope>NUCLEOTIDE SEQUENCE [LARGE SCALE GENOMIC DNA]</scope>
    <source>
        <strain evidence="2 3">UCR1854</strain>
    </source>
</reference>
<feature type="region of interest" description="Disordered" evidence="1">
    <location>
        <begin position="1"/>
        <end position="58"/>
    </location>
</feature>
<organism evidence="2 3">
    <name type="scientific">Fusarium euwallaceae</name>
    <dbReference type="NCBI Taxonomy" id="1147111"/>
    <lineage>
        <taxon>Eukaryota</taxon>
        <taxon>Fungi</taxon>
        <taxon>Dikarya</taxon>
        <taxon>Ascomycota</taxon>
        <taxon>Pezizomycotina</taxon>
        <taxon>Sordariomycetes</taxon>
        <taxon>Hypocreomycetidae</taxon>
        <taxon>Hypocreales</taxon>
        <taxon>Nectriaceae</taxon>
        <taxon>Fusarium</taxon>
        <taxon>Fusarium solani species complex</taxon>
    </lineage>
</organism>
<feature type="region of interest" description="Disordered" evidence="1">
    <location>
        <begin position="313"/>
        <end position="335"/>
    </location>
</feature>
<dbReference type="EMBL" id="MIKF01000053">
    <property type="protein sequence ID" value="RTE80641.1"/>
    <property type="molecule type" value="Genomic_DNA"/>
</dbReference>
<dbReference type="AlphaFoldDB" id="A0A430LYE5"/>
<gene>
    <name evidence="2" type="ORF">BHE90_004831</name>
</gene>
<comment type="caution">
    <text evidence="2">The sequence shown here is derived from an EMBL/GenBank/DDBJ whole genome shotgun (WGS) entry which is preliminary data.</text>
</comment>
<feature type="compositionally biased region" description="Basic and acidic residues" evidence="1">
    <location>
        <begin position="23"/>
        <end position="36"/>
    </location>
</feature>